<dbReference type="PANTHER" id="PTHR36441:SF1">
    <property type="entry name" value="DUF503 DOMAIN-CONTAINING PROTEIN"/>
    <property type="match status" value="1"/>
</dbReference>
<accession>A0A516PXK4</accession>
<evidence type="ECO:0000313" key="2">
    <source>
        <dbReference type="Proteomes" id="UP000319263"/>
    </source>
</evidence>
<gene>
    <name evidence="1" type="ORF">FOE78_08195</name>
</gene>
<dbReference type="Pfam" id="PF04456">
    <property type="entry name" value="DUF503"/>
    <property type="match status" value="1"/>
</dbReference>
<protein>
    <submittedName>
        <fullName evidence="1">DUF503 domain-containing protein</fullName>
    </submittedName>
</protein>
<dbReference type="SUPFAM" id="SSF103007">
    <property type="entry name" value="Hypothetical protein TT1725"/>
    <property type="match status" value="1"/>
</dbReference>
<dbReference type="Proteomes" id="UP000319263">
    <property type="component" value="Chromosome"/>
</dbReference>
<keyword evidence="2" id="KW-1185">Reference proteome</keyword>
<sequence length="99" mass="11176">MWIGWIEFDLLLGDVHSLKEKRAAVRPLVAELRRRFQVSAAEVDHLDLHRRAGVGMSCVAAQRAHVVELLDAAERLVAGRAEFELLSAHRDLAHSDDER</sequence>
<dbReference type="OrthoDB" id="9809023at2"/>
<reference evidence="1 2" key="1">
    <citation type="submission" date="2019-07" db="EMBL/GenBank/DDBJ databases">
        <title>Microlunatus dokdonensis sp. nov. isolated from the rhizospheric soil of the wild plant Elymus tsukushiensis.</title>
        <authorList>
            <person name="Ghim S.-Y."/>
            <person name="Hwang Y.-J."/>
            <person name="Son J.-S."/>
            <person name="Shin J.-H."/>
        </authorList>
    </citation>
    <scope>NUCLEOTIDE SEQUENCE [LARGE SCALE GENOMIC DNA]</scope>
    <source>
        <strain evidence="1 2">KUDC0627</strain>
    </source>
</reference>
<name>A0A516PXK4_9ACTN</name>
<organism evidence="1 2">
    <name type="scientific">Microlunatus elymi</name>
    <dbReference type="NCBI Taxonomy" id="2596828"/>
    <lineage>
        <taxon>Bacteria</taxon>
        <taxon>Bacillati</taxon>
        <taxon>Actinomycetota</taxon>
        <taxon>Actinomycetes</taxon>
        <taxon>Propionibacteriales</taxon>
        <taxon>Propionibacteriaceae</taxon>
        <taxon>Microlunatus</taxon>
    </lineage>
</organism>
<dbReference type="PANTHER" id="PTHR36441">
    <property type="entry name" value="HYPOTHETICAL CYTOSOLIC PROTEIN"/>
    <property type="match status" value="1"/>
</dbReference>
<dbReference type="AlphaFoldDB" id="A0A516PXK4"/>
<dbReference type="InterPro" id="IPR007546">
    <property type="entry name" value="DUF503"/>
</dbReference>
<dbReference type="Gene3D" id="3.30.70.1120">
    <property type="entry name" value="TT1725-like"/>
    <property type="match status" value="1"/>
</dbReference>
<dbReference type="EMBL" id="CP041692">
    <property type="protein sequence ID" value="QDP95882.1"/>
    <property type="molecule type" value="Genomic_DNA"/>
</dbReference>
<evidence type="ECO:0000313" key="1">
    <source>
        <dbReference type="EMBL" id="QDP95882.1"/>
    </source>
</evidence>
<dbReference type="RefSeq" id="WP_143985848.1">
    <property type="nucleotide sequence ID" value="NZ_CP041692.1"/>
</dbReference>
<dbReference type="KEGG" id="mik:FOE78_08195"/>
<dbReference type="InterPro" id="IPR036746">
    <property type="entry name" value="TT1725-like_sf"/>
</dbReference>
<proteinExistence type="predicted"/>